<dbReference type="InterPro" id="IPR036179">
    <property type="entry name" value="Ig-like_dom_sf"/>
</dbReference>
<feature type="domain" description="Ig-like" evidence="1">
    <location>
        <begin position="256"/>
        <end position="363"/>
    </location>
</feature>
<proteinExistence type="predicted"/>
<reference evidence="2 3" key="1">
    <citation type="journal article" date="2013" name="Nature">
        <title>The genomes of four tapeworm species reveal adaptations to parasitism.</title>
        <authorList>
            <person name="Tsai I.J."/>
            <person name="Zarowiecki M."/>
            <person name="Holroyd N."/>
            <person name="Garciarrubio A."/>
            <person name="Sanchez-Flores A."/>
            <person name="Brooks K.L."/>
            <person name="Tracey A."/>
            <person name="Bobes R.J."/>
            <person name="Fragoso G."/>
            <person name="Sciutto E."/>
            <person name="Aslett M."/>
            <person name="Beasley H."/>
            <person name="Bennett H.M."/>
            <person name="Cai J."/>
            <person name="Camicia F."/>
            <person name="Clark R."/>
            <person name="Cucher M."/>
            <person name="De Silva N."/>
            <person name="Day T.A."/>
            <person name="Deplazes P."/>
            <person name="Estrada K."/>
            <person name="Fernandez C."/>
            <person name="Holland P.W."/>
            <person name="Hou J."/>
            <person name="Hu S."/>
            <person name="Huckvale T."/>
            <person name="Hung S.S."/>
            <person name="Kamenetzky L."/>
            <person name="Keane J.A."/>
            <person name="Kiss F."/>
            <person name="Koziol U."/>
            <person name="Lambert O."/>
            <person name="Liu K."/>
            <person name="Luo X."/>
            <person name="Luo Y."/>
            <person name="Macchiaroli N."/>
            <person name="Nichol S."/>
            <person name="Paps J."/>
            <person name="Parkinson J."/>
            <person name="Pouchkina-Stantcheva N."/>
            <person name="Riddiford N."/>
            <person name="Rosenzvit M."/>
            <person name="Salinas G."/>
            <person name="Wasmuth J.D."/>
            <person name="Zamanian M."/>
            <person name="Zheng Y."/>
            <person name="Cai X."/>
            <person name="Soberon X."/>
            <person name="Olson P.D."/>
            <person name="Laclette J.P."/>
            <person name="Brehm K."/>
            <person name="Berriman M."/>
            <person name="Garciarrubio A."/>
            <person name="Bobes R.J."/>
            <person name="Fragoso G."/>
            <person name="Sanchez-Flores A."/>
            <person name="Estrada K."/>
            <person name="Cevallos M.A."/>
            <person name="Morett E."/>
            <person name="Gonzalez V."/>
            <person name="Portillo T."/>
            <person name="Ochoa-Leyva A."/>
            <person name="Jose M.V."/>
            <person name="Sciutto E."/>
            <person name="Landa A."/>
            <person name="Jimenez L."/>
            <person name="Valdes V."/>
            <person name="Carrero J.C."/>
            <person name="Larralde C."/>
            <person name="Morales-Montor J."/>
            <person name="Limon-Lason J."/>
            <person name="Soberon X."/>
            <person name="Laclette J.P."/>
        </authorList>
    </citation>
    <scope>NUCLEOTIDE SEQUENCE [LARGE SCALE GENOMIC DNA]</scope>
</reference>
<dbReference type="SMART" id="SM00408">
    <property type="entry name" value="IGc2"/>
    <property type="match status" value="2"/>
</dbReference>
<evidence type="ECO:0000313" key="4">
    <source>
        <dbReference type="WBParaSite" id="EgrG_000990100"/>
    </source>
</evidence>
<evidence type="ECO:0000313" key="3">
    <source>
        <dbReference type="Proteomes" id="UP000492820"/>
    </source>
</evidence>
<organism evidence="2">
    <name type="scientific">Echinococcus granulosus</name>
    <name type="common">Hydatid tapeworm</name>
    <dbReference type="NCBI Taxonomy" id="6210"/>
    <lineage>
        <taxon>Eukaryota</taxon>
        <taxon>Metazoa</taxon>
        <taxon>Spiralia</taxon>
        <taxon>Lophotrochozoa</taxon>
        <taxon>Platyhelminthes</taxon>
        <taxon>Cestoda</taxon>
        <taxon>Eucestoda</taxon>
        <taxon>Cyclophyllidea</taxon>
        <taxon>Taeniidae</taxon>
        <taxon>Echinococcus</taxon>
        <taxon>Echinococcus granulosus group</taxon>
    </lineage>
</organism>
<reference evidence="2" key="2">
    <citation type="submission" date="2014-06" db="EMBL/GenBank/DDBJ databases">
        <authorList>
            <person name="Aslett M."/>
        </authorList>
    </citation>
    <scope>NUCLEOTIDE SEQUENCE</scope>
</reference>
<name>A0A068WHT1_ECHGR</name>
<dbReference type="CDD" id="cd00096">
    <property type="entry name" value="Ig"/>
    <property type="match status" value="1"/>
</dbReference>
<dbReference type="PANTHER" id="PTHR45080">
    <property type="entry name" value="CONTACTIN 5"/>
    <property type="match status" value="1"/>
</dbReference>
<dbReference type="GO" id="GO:0005886">
    <property type="term" value="C:plasma membrane"/>
    <property type="evidence" value="ECO:0007669"/>
    <property type="project" value="TreeGrafter"/>
</dbReference>
<gene>
    <name evidence="2" type="ORF">EgrG_000990100</name>
</gene>
<dbReference type="Pfam" id="PF13927">
    <property type="entry name" value="Ig_3"/>
    <property type="match status" value="2"/>
</dbReference>
<dbReference type="SUPFAM" id="SSF48726">
    <property type="entry name" value="Immunoglobulin"/>
    <property type="match status" value="2"/>
</dbReference>
<dbReference type="WBParaSite" id="EgrG_000990100">
    <property type="protein sequence ID" value="EgrG_000990100"/>
    <property type="gene ID" value="EgrG_000990100"/>
</dbReference>
<dbReference type="PANTHER" id="PTHR45080:SF33">
    <property type="entry name" value="IG-LIKE DOMAIN-CONTAINING PROTEIN"/>
    <property type="match status" value="1"/>
</dbReference>
<dbReference type="AlphaFoldDB" id="A0A068WHT1"/>
<evidence type="ECO:0000313" key="2">
    <source>
        <dbReference type="EMBL" id="CDS17165.1"/>
    </source>
</evidence>
<dbReference type="InterPro" id="IPR007110">
    <property type="entry name" value="Ig-like_dom"/>
</dbReference>
<protein>
    <submittedName>
        <fullName evidence="2 4">Lachesin</fullName>
    </submittedName>
</protein>
<dbReference type="Gene3D" id="2.60.40.10">
    <property type="entry name" value="Immunoglobulins"/>
    <property type="match status" value="2"/>
</dbReference>
<dbReference type="EMBL" id="LK028577">
    <property type="protein sequence ID" value="CDS17165.1"/>
    <property type="molecule type" value="Genomic_DNA"/>
</dbReference>
<reference evidence="4" key="3">
    <citation type="submission" date="2020-10" db="UniProtKB">
        <authorList>
            <consortium name="WormBaseParasite"/>
        </authorList>
    </citation>
    <scope>IDENTIFICATION</scope>
</reference>
<dbReference type="GO" id="GO:0008046">
    <property type="term" value="F:axon guidance receptor activity"/>
    <property type="evidence" value="ECO:0007669"/>
    <property type="project" value="TreeGrafter"/>
</dbReference>
<dbReference type="InterPro" id="IPR003599">
    <property type="entry name" value="Ig_sub"/>
</dbReference>
<dbReference type="GO" id="GO:0050808">
    <property type="term" value="P:synapse organization"/>
    <property type="evidence" value="ECO:0007669"/>
    <property type="project" value="TreeGrafter"/>
</dbReference>
<dbReference type="PROSITE" id="PS50835">
    <property type="entry name" value="IG_LIKE"/>
    <property type="match status" value="2"/>
</dbReference>
<dbReference type="InterPro" id="IPR013783">
    <property type="entry name" value="Ig-like_fold"/>
</dbReference>
<dbReference type="InterPro" id="IPR003598">
    <property type="entry name" value="Ig_sub2"/>
</dbReference>
<sequence>MMLLPSEEQQAILMKSSHYQFFAHYTSGVNQFIPQIVDSINVEVVQEKNTGYLNCTMVLDESQINQASWYYGERQISIGSKLLEPVRIGLYGLEKYQARFFPGRPDFAPNMPGMDVDRLQTYQLEVRFADITDNGMYRCVLEIKSLPRRLWPEAYGRLVVTQAPIILPGLASKIVDEGDSLTWVCQAQGSAQPRVSWTRANGRPLNLPGSPQRIYNETLHIPRVNRFDRGIYRCHAANNVYGSTEYDVMLEVNYKPQIRLARYKGAYGQKSDSNYDVIMECIVNGYPDPDLLWFKGIYDPKLNNIPLYDSAKYELEKTRSYGAVGTNVTDVISLLKVKNIRESDYGNYTCMAANRYGMDMTVTYIFYQSVCQGPICPMLGATDLVA</sequence>
<dbReference type="InterPro" id="IPR050958">
    <property type="entry name" value="Cell_Adh-Cytoskel_Orgn"/>
</dbReference>
<feature type="domain" description="Ig-like" evidence="1">
    <location>
        <begin position="164"/>
        <end position="253"/>
    </location>
</feature>
<dbReference type="Proteomes" id="UP000492820">
    <property type="component" value="Unassembled WGS sequence"/>
</dbReference>
<evidence type="ECO:0000259" key="1">
    <source>
        <dbReference type="PROSITE" id="PS50835"/>
    </source>
</evidence>
<dbReference type="GO" id="GO:0007156">
    <property type="term" value="P:homophilic cell adhesion via plasma membrane adhesion molecules"/>
    <property type="evidence" value="ECO:0007669"/>
    <property type="project" value="TreeGrafter"/>
</dbReference>
<dbReference type="GO" id="GO:0030424">
    <property type="term" value="C:axon"/>
    <property type="evidence" value="ECO:0007669"/>
    <property type="project" value="TreeGrafter"/>
</dbReference>
<accession>A0A068WHT1</accession>
<dbReference type="GO" id="GO:0043025">
    <property type="term" value="C:neuronal cell body"/>
    <property type="evidence" value="ECO:0007669"/>
    <property type="project" value="TreeGrafter"/>
</dbReference>
<dbReference type="SMART" id="SM00409">
    <property type="entry name" value="IG"/>
    <property type="match status" value="2"/>
</dbReference>